<dbReference type="EMBL" id="LZPO01034931">
    <property type="protein sequence ID" value="OBS76364.1"/>
    <property type="molecule type" value="Genomic_DNA"/>
</dbReference>
<proteinExistence type="predicted"/>
<dbReference type="STRING" id="56216.A0A1A6HDM5"/>
<protein>
    <submittedName>
        <fullName evidence="1">Uncharacterized protein</fullName>
    </submittedName>
</protein>
<reference evidence="1 2" key="1">
    <citation type="submission" date="2016-06" db="EMBL/GenBank/DDBJ databases">
        <title>The Draft Genome Sequence and Annotation of the Desert Woodrat Neotoma lepida.</title>
        <authorList>
            <person name="Campbell M."/>
            <person name="Oakeson K.F."/>
            <person name="Yandell M."/>
            <person name="Halpert J.R."/>
            <person name="Dearing D."/>
        </authorList>
    </citation>
    <scope>NUCLEOTIDE SEQUENCE [LARGE SCALE GENOMIC DNA]</scope>
    <source>
        <strain evidence="1">417</strain>
        <tissue evidence="1">Liver</tissue>
    </source>
</reference>
<keyword evidence="2" id="KW-1185">Reference proteome</keyword>
<evidence type="ECO:0000313" key="1">
    <source>
        <dbReference type="EMBL" id="OBS76364.1"/>
    </source>
</evidence>
<sequence>MYVHSDSLNKLRPDLNFQKCVTSNHTYVETLSSYNEMTLNHVTTKLFILVYGHVINSKTEESYVAPSIIPKSCEQ</sequence>
<dbReference type="AlphaFoldDB" id="A0A1A6HDM5"/>
<feature type="non-terminal residue" evidence="1">
    <location>
        <position position="75"/>
    </location>
</feature>
<accession>A0A1A6HDM5</accession>
<name>A0A1A6HDM5_NEOLE</name>
<comment type="caution">
    <text evidence="1">The sequence shown here is derived from an EMBL/GenBank/DDBJ whole genome shotgun (WGS) entry which is preliminary data.</text>
</comment>
<organism evidence="1 2">
    <name type="scientific">Neotoma lepida</name>
    <name type="common">Desert woodrat</name>
    <dbReference type="NCBI Taxonomy" id="56216"/>
    <lineage>
        <taxon>Eukaryota</taxon>
        <taxon>Metazoa</taxon>
        <taxon>Chordata</taxon>
        <taxon>Craniata</taxon>
        <taxon>Vertebrata</taxon>
        <taxon>Euteleostomi</taxon>
        <taxon>Mammalia</taxon>
        <taxon>Eutheria</taxon>
        <taxon>Euarchontoglires</taxon>
        <taxon>Glires</taxon>
        <taxon>Rodentia</taxon>
        <taxon>Myomorpha</taxon>
        <taxon>Muroidea</taxon>
        <taxon>Cricetidae</taxon>
        <taxon>Neotominae</taxon>
        <taxon>Neotoma</taxon>
    </lineage>
</organism>
<evidence type="ECO:0000313" key="2">
    <source>
        <dbReference type="Proteomes" id="UP000092124"/>
    </source>
</evidence>
<dbReference type="Proteomes" id="UP000092124">
    <property type="component" value="Unassembled WGS sequence"/>
</dbReference>
<gene>
    <name evidence="1" type="ORF">A6R68_17187</name>
</gene>